<evidence type="ECO:0000313" key="2">
    <source>
        <dbReference type="EMBL" id="MCI39827.1"/>
    </source>
</evidence>
<accession>A0A392RUK0</accession>
<feature type="non-terminal residue" evidence="2">
    <location>
        <position position="54"/>
    </location>
</feature>
<dbReference type="EMBL" id="LXQA010272267">
    <property type="protein sequence ID" value="MCI39827.1"/>
    <property type="molecule type" value="Genomic_DNA"/>
</dbReference>
<protein>
    <submittedName>
        <fullName evidence="2">Uncharacterized protein</fullName>
    </submittedName>
</protein>
<feature type="compositionally biased region" description="Low complexity" evidence="1">
    <location>
        <begin position="19"/>
        <end position="30"/>
    </location>
</feature>
<evidence type="ECO:0000256" key="1">
    <source>
        <dbReference type="SAM" id="MobiDB-lite"/>
    </source>
</evidence>
<sequence length="54" mass="6842">MTRGCSTDRNNRRGRDRFQPQQHQWSQSSYQQPLWTTRVYPRQQQQWAYPWQTW</sequence>
<feature type="region of interest" description="Disordered" evidence="1">
    <location>
        <begin position="1"/>
        <end position="30"/>
    </location>
</feature>
<feature type="compositionally biased region" description="Basic and acidic residues" evidence="1">
    <location>
        <begin position="9"/>
        <end position="18"/>
    </location>
</feature>
<dbReference type="Proteomes" id="UP000265520">
    <property type="component" value="Unassembled WGS sequence"/>
</dbReference>
<evidence type="ECO:0000313" key="3">
    <source>
        <dbReference type="Proteomes" id="UP000265520"/>
    </source>
</evidence>
<comment type="caution">
    <text evidence="2">The sequence shown here is derived from an EMBL/GenBank/DDBJ whole genome shotgun (WGS) entry which is preliminary data.</text>
</comment>
<name>A0A392RUK0_9FABA</name>
<proteinExistence type="predicted"/>
<dbReference type="AlphaFoldDB" id="A0A392RUK0"/>
<keyword evidence="3" id="KW-1185">Reference proteome</keyword>
<reference evidence="2 3" key="1">
    <citation type="journal article" date="2018" name="Front. Plant Sci.">
        <title>Red Clover (Trifolium pratense) and Zigzag Clover (T. medium) - A Picture of Genomic Similarities and Differences.</title>
        <authorList>
            <person name="Dluhosova J."/>
            <person name="Istvanek J."/>
            <person name="Nedelnik J."/>
            <person name="Repkova J."/>
        </authorList>
    </citation>
    <scope>NUCLEOTIDE SEQUENCE [LARGE SCALE GENOMIC DNA]</scope>
    <source>
        <strain evidence="3">cv. 10/8</strain>
        <tissue evidence="2">Leaf</tissue>
    </source>
</reference>
<organism evidence="2 3">
    <name type="scientific">Trifolium medium</name>
    <dbReference type="NCBI Taxonomy" id="97028"/>
    <lineage>
        <taxon>Eukaryota</taxon>
        <taxon>Viridiplantae</taxon>
        <taxon>Streptophyta</taxon>
        <taxon>Embryophyta</taxon>
        <taxon>Tracheophyta</taxon>
        <taxon>Spermatophyta</taxon>
        <taxon>Magnoliopsida</taxon>
        <taxon>eudicotyledons</taxon>
        <taxon>Gunneridae</taxon>
        <taxon>Pentapetalae</taxon>
        <taxon>rosids</taxon>
        <taxon>fabids</taxon>
        <taxon>Fabales</taxon>
        <taxon>Fabaceae</taxon>
        <taxon>Papilionoideae</taxon>
        <taxon>50 kb inversion clade</taxon>
        <taxon>NPAAA clade</taxon>
        <taxon>Hologalegina</taxon>
        <taxon>IRL clade</taxon>
        <taxon>Trifolieae</taxon>
        <taxon>Trifolium</taxon>
    </lineage>
</organism>